<dbReference type="RefSeq" id="WP_220166698.1">
    <property type="nucleotide sequence ID" value="NZ_JAIBOA010000008.1"/>
</dbReference>
<evidence type="ECO:0000256" key="4">
    <source>
        <dbReference type="ARBA" id="ARBA00022729"/>
    </source>
</evidence>
<reference evidence="7 8" key="1">
    <citation type="submission" date="2021-07" db="EMBL/GenBank/DDBJ databases">
        <title>Actinomadura sp. PM05-2 isolated from lichen.</title>
        <authorList>
            <person name="Somphong A."/>
            <person name="Phongsopitanun W."/>
            <person name="Tanasupawat S."/>
            <person name="Peongsungnone V."/>
        </authorList>
    </citation>
    <scope>NUCLEOTIDE SEQUENCE [LARGE SCALE GENOMIC DNA]</scope>
    <source>
        <strain evidence="7 8">PM05-2</strain>
    </source>
</reference>
<feature type="domain" description="Fe/B12 periplasmic-binding" evidence="6">
    <location>
        <begin position="64"/>
        <end position="342"/>
    </location>
</feature>
<dbReference type="PROSITE" id="PS51318">
    <property type="entry name" value="TAT"/>
    <property type="match status" value="1"/>
</dbReference>
<dbReference type="InterPro" id="IPR051313">
    <property type="entry name" value="Bact_iron-sidero_bind"/>
</dbReference>
<evidence type="ECO:0000259" key="6">
    <source>
        <dbReference type="PROSITE" id="PS50983"/>
    </source>
</evidence>
<proteinExistence type="inferred from homology"/>
<keyword evidence="3" id="KW-0813">Transport</keyword>
<dbReference type="PANTHER" id="PTHR30532">
    <property type="entry name" value="IRON III DICITRATE-BINDING PERIPLASMIC PROTEIN"/>
    <property type="match status" value="1"/>
</dbReference>
<evidence type="ECO:0000313" key="7">
    <source>
        <dbReference type="EMBL" id="MBW8483457.1"/>
    </source>
</evidence>
<evidence type="ECO:0000256" key="3">
    <source>
        <dbReference type="ARBA" id="ARBA00022448"/>
    </source>
</evidence>
<dbReference type="PANTHER" id="PTHR30532:SF24">
    <property type="entry name" value="FERRIC ENTEROBACTIN-BINDING PERIPLASMIC PROTEIN FEPB"/>
    <property type="match status" value="1"/>
</dbReference>
<feature type="chain" id="PRO_5047409345" evidence="5">
    <location>
        <begin position="30"/>
        <end position="342"/>
    </location>
</feature>
<evidence type="ECO:0000256" key="2">
    <source>
        <dbReference type="ARBA" id="ARBA00008814"/>
    </source>
</evidence>
<dbReference type="SUPFAM" id="SSF53807">
    <property type="entry name" value="Helical backbone' metal receptor"/>
    <property type="match status" value="1"/>
</dbReference>
<dbReference type="EMBL" id="JAIBOA010000008">
    <property type="protein sequence ID" value="MBW8483457.1"/>
    <property type="molecule type" value="Genomic_DNA"/>
</dbReference>
<evidence type="ECO:0000256" key="5">
    <source>
        <dbReference type="SAM" id="SignalP"/>
    </source>
</evidence>
<dbReference type="Proteomes" id="UP000774570">
    <property type="component" value="Unassembled WGS sequence"/>
</dbReference>
<keyword evidence="8" id="KW-1185">Reference proteome</keyword>
<keyword evidence="4 5" id="KW-0732">Signal</keyword>
<organism evidence="7 8">
    <name type="scientific">Actinomadura parmotrematis</name>
    <dbReference type="NCBI Taxonomy" id="2864039"/>
    <lineage>
        <taxon>Bacteria</taxon>
        <taxon>Bacillati</taxon>
        <taxon>Actinomycetota</taxon>
        <taxon>Actinomycetes</taxon>
        <taxon>Streptosporangiales</taxon>
        <taxon>Thermomonosporaceae</taxon>
        <taxon>Actinomadura</taxon>
    </lineage>
</organism>
<evidence type="ECO:0000313" key="8">
    <source>
        <dbReference type="Proteomes" id="UP000774570"/>
    </source>
</evidence>
<dbReference type="InterPro" id="IPR006311">
    <property type="entry name" value="TAT_signal"/>
</dbReference>
<accession>A0ABS7FSU1</accession>
<dbReference type="Gene3D" id="3.40.50.1980">
    <property type="entry name" value="Nitrogenase molybdenum iron protein domain"/>
    <property type="match status" value="2"/>
</dbReference>
<evidence type="ECO:0000256" key="1">
    <source>
        <dbReference type="ARBA" id="ARBA00004196"/>
    </source>
</evidence>
<gene>
    <name evidence="7" type="ORF">K1Y72_13810</name>
</gene>
<dbReference type="PROSITE" id="PS50983">
    <property type="entry name" value="FE_B12_PBP"/>
    <property type="match status" value="1"/>
</dbReference>
<comment type="caution">
    <text evidence="7">The sequence shown here is derived from an EMBL/GenBank/DDBJ whole genome shotgun (WGS) entry which is preliminary data.</text>
</comment>
<name>A0ABS7FSU1_9ACTN</name>
<comment type="similarity">
    <text evidence="2">Belongs to the bacterial solute-binding protein 8 family.</text>
</comment>
<dbReference type="Pfam" id="PF01497">
    <property type="entry name" value="Peripla_BP_2"/>
    <property type="match status" value="1"/>
</dbReference>
<protein>
    <submittedName>
        <fullName evidence="7">ABC transporter substrate-binding protein</fullName>
    </submittedName>
</protein>
<dbReference type="PROSITE" id="PS51257">
    <property type="entry name" value="PROKAR_LIPOPROTEIN"/>
    <property type="match status" value="1"/>
</dbReference>
<sequence>MSLHRPTPLTRRRLLAAAGAVAIGLAATACGSDDKGAAEAKASSGPWTYTDDRGTKIELKSAPTRVVTYVGAAAALHDFGIDKQIVGVYGPAKKKDGTPDAQIGGFDPDKATIIGNAYGEFDIEKYAALRPELLVDHMFVKPNLFYVPAESKDKIFKLAPSVGVATGEAPLPTPIEHYAKLAQALGADLDSDKVKADKARFDKAAAGLKAAAAAKPGLKVLAASGSADLFYASNPGKNSDLMYFKQLGVDIIVPDKLDKDDYFEGLSWENADKYKADLILLDARTQALQPKDLESKPTWKDLPAVKADQVISWQAEPVFSYAGAAPILENLTKAIQNAKKVS</sequence>
<dbReference type="InterPro" id="IPR002491">
    <property type="entry name" value="ABC_transptr_periplasmic_BD"/>
</dbReference>
<comment type="subcellular location">
    <subcellularLocation>
        <location evidence="1">Cell envelope</location>
    </subcellularLocation>
</comment>
<feature type="signal peptide" evidence="5">
    <location>
        <begin position="1"/>
        <end position="29"/>
    </location>
</feature>